<comment type="caution">
    <text evidence="2">The sequence shown here is derived from an EMBL/GenBank/DDBJ whole genome shotgun (WGS) entry which is preliminary data.</text>
</comment>
<dbReference type="InterPro" id="IPR046612">
    <property type="entry name" value="DUF6671"/>
</dbReference>
<dbReference type="EMBL" id="JBFRYC010000022">
    <property type="protein sequence ID" value="MEX1663661.1"/>
    <property type="molecule type" value="Genomic_DNA"/>
</dbReference>
<reference evidence="2 3" key="1">
    <citation type="journal article" date="2011" name="Int. J. Syst. Evol. Microbiol.">
        <title>Zhongshania antarctica gen. nov., sp. nov. and Zhongshania guokunii sp. nov., gammaproteobacteria respectively isolated from coastal attached (fast) ice and surface seawater of the Antarctic.</title>
        <authorList>
            <person name="Li H.J."/>
            <person name="Zhang X.Y."/>
            <person name="Chen C.X."/>
            <person name="Zhang Y.J."/>
            <person name="Gao Z.M."/>
            <person name="Yu Y."/>
            <person name="Chen X.L."/>
            <person name="Chen B."/>
            <person name="Zhang Y.Z."/>
        </authorList>
    </citation>
    <scope>NUCLEOTIDE SEQUENCE [LARGE SCALE GENOMIC DNA]</scope>
    <source>
        <strain evidence="2 3">15-R06ZXC-3</strain>
    </source>
</reference>
<gene>
    <name evidence="2" type="ORF">AB4874_18915</name>
</gene>
<proteinExistence type="predicted"/>
<accession>A0ABV3TPY4</accession>
<evidence type="ECO:0000313" key="3">
    <source>
        <dbReference type="Proteomes" id="UP001557465"/>
    </source>
</evidence>
<organism evidence="2 3">
    <name type="scientific">Thioclava arctica</name>
    <dbReference type="NCBI Taxonomy" id="3238301"/>
    <lineage>
        <taxon>Bacteria</taxon>
        <taxon>Pseudomonadati</taxon>
        <taxon>Pseudomonadota</taxon>
        <taxon>Alphaproteobacteria</taxon>
        <taxon>Rhodobacterales</taxon>
        <taxon>Paracoccaceae</taxon>
        <taxon>Thioclava</taxon>
    </lineage>
</organism>
<sequence length="137" mass="14826">MDISGCDLGLASEGAYGSHPHLLLIPADFDVAAFVDSRTGQELTEKMADEAPIYDHVTLAPNDDARGFLEPIGFPAQRVIIKPGASDTGPCIAKGIGDFEAFTTNRHSAQLVSFDEQVFVQTVMRVTLRTVFRDARS</sequence>
<dbReference type="Pfam" id="PF20376">
    <property type="entry name" value="DUF6671"/>
    <property type="match status" value="1"/>
</dbReference>
<name>A0ABV3TPY4_9RHOB</name>
<evidence type="ECO:0000259" key="1">
    <source>
        <dbReference type="Pfam" id="PF20376"/>
    </source>
</evidence>
<feature type="domain" description="DUF6671" evidence="1">
    <location>
        <begin position="1"/>
        <end position="127"/>
    </location>
</feature>
<evidence type="ECO:0000313" key="2">
    <source>
        <dbReference type="EMBL" id="MEX1663661.1"/>
    </source>
</evidence>
<dbReference type="RefSeq" id="WP_368393162.1">
    <property type="nucleotide sequence ID" value="NZ_JBFRYC010000022.1"/>
</dbReference>
<dbReference type="Proteomes" id="UP001557465">
    <property type="component" value="Unassembled WGS sequence"/>
</dbReference>
<keyword evidence="3" id="KW-1185">Reference proteome</keyword>
<protein>
    <submittedName>
        <fullName evidence="2">DUF6671 family protein</fullName>
    </submittedName>
</protein>